<dbReference type="OrthoDB" id="5316527at2759"/>
<keyword evidence="3" id="KW-1185">Reference proteome</keyword>
<feature type="region of interest" description="Disordered" evidence="1">
    <location>
        <begin position="284"/>
        <end position="345"/>
    </location>
</feature>
<reference evidence="2" key="1">
    <citation type="submission" date="2021-03" db="EMBL/GenBank/DDBJ databases">
        <authorList>
            <person name="Tagirdzhanova G."/>
        </authorList>
    </citation>
    <scope>NUCLEOTIDE SEQUENCE</scope>
</reference>
<dbReference type="EMBL" id="CAJPDR010000062">
    <property type="protein sequence ID" value="CAF9913467.1"/>
    <property type="molecule type" value="Genomic_DNA"/>
</dbReference>
<comment type="caution">
    <text evidence="2">The sequence shown here is derived from an EMBL/GenBank/DDBJ whole genome shotgun (WGS) entry which is preliminary data.</text>
</comment>
<evidence type="ECO:0000313" key="2">
    <source>
        <dbReference type="EMBL" id="CAF9913467.1"/>
    </source>
</evidence>
<evidence type="ECO:0000256" key="1">
    <source>
        <dbReference type="SAM" id="MobiDB-lite"/>
    </source>
</evidence>
<protein>
    <submittedName>
        <fullName evidence="2">Uncharacterized protein</fullName>
    </submittedName>
</protein>
<feature type="compositionally biased region" description="Low complexity" evidence="1">
    <location>
        <begin position="310"/>
        <end position="327"/>
    </location>
</feature>
<evidence type="ECO:0000313" key="3">
    <source>
        <dbReference type="Proteomes" id="UP000664203"/>
    </source>
</evidence>
<dbReference type="AlphaFoldDB" id="A0A8H3EW43"/>
<accession>A0A8H3EW43</accession>
<proteinExistence type="predicted"/>
<feature type="region of interest" description="Disordered" evidence="1">
    <location>
        <begin position="81"/>
        <end position="111"/>
    </location>
</feature>
<feature type="compositionally biased region" description="Basic and acidic residues" evidence="1">
    <location>
        <begin position="285"/>
        <end position="309"/>
    </location>
</feature>
<gene>
    <name evidence="2" type="ORF">ALECFALPRED_008828</name>
</gene>
<sequence length="427" mass="47804">MSRSLRTLSVLTRPSNFSRPLTRSQHSLLRQSGDFKVQRVRLKSNSQRHAKRIFYQITIASAVSYYLFGYANVEEEDSVDKAGGLSKAQPEDGDKANDGTQEDDEAGDDEVQVPETMPEEAFFIPLGLVRQCPPTHYKGNDPEWQSFVEFNNLERRAAVRKELADMVYSIFSSSKVVQRELGIPIKLGKVWLDIVFPPGPPPEYERSGLEIADDYIAWTTRPVPALQVARLQSALKPLSAAKSLWASYSTYCSLQLERLKQFFNIASTPSKTSPQFPVGTVEVNQLRESDSKQETQTRAPLDKMSDPKSDVGSSKSSAKSASSDGSKIYGSLPSLPQPGSDTGPALMEFKRTLKKNWRRPATFGERGTFVVRGNVELKGPKGIYVLEIMADYQPREAKYTTLRAGVKYFLPKRQRPRPLPEPKKSNS</sequence>
<dbReference type="Proteomes" id="UP000664203">
    <property type="component" value="Unassembled WGS sequence"/>
</dbReference>
<organism evidence="2 3">
    <name type="scientific">Alectoria fallacina</name>
    <dbReference type="NCBI Taxonomy" id="1903189"/>
    <lineage>
        <taxon>Eukaryota</taxon>
        <taxon>Fungi</taxon>
        <taxon>Dikarya</taxon>
        <taxon>Ascomycota</taxon>
        <taxon>Pezizomycotina</taxon>
        <taxon>Lecanoromycetes</taxon>
        <taxon>OSLEUM clade</taxon>
        <taxon>Lecanoromycetidae</taxon>
        <taxon>Lecanorales</taxon>
        <taxon>Lecanorineae</taxon>
        <taxon>Parmeliaceae</taxon>
        <taxon>Alectoria</taxon>
    </lineage>
</organism>
<name>A0A8H3EW43_9LECA</name>
<feature type="compositionally biased region" description="Acidic residues" evidence="1">
    <location>
        <begin position="100"/>
        <end position="111"/>
    </location>
</feature>